<evidence type="ECO:0000259" key="5">
    <source>
        <dbReference type="Pfam" id="PF01321"/>
    </source>
</evidence>
<dbReference type="PANTHER" id="PTHR43763:SF6">
    <property type="entry name" value="XAA-PRO AMINOPEPTIDASE 1"/>
    <property type="match status" value="1"/>
</dbReference>
<dbReference type="InterPro" id="IPR029149">
    <property type="entry name" value="Creatin/AminoP/Spt16_N"/>
</dbReference>
<keyword evidence="2" id="KW-0479">Metal-binding</keyword>
<evidence type="ECO:0000256" key="2">
    <source>
        <dbReference type="ARBA" id="ARBA00022723"/>
    </source>
</evidence>
<evidence type="ECO:0000313" key="7">
    <source>
        <dbReference type="EMBL" id="MFC4728763.1"/>
    </source>
</evidence>
<evidence type="ECO:0000259" key="6">
    <source>
        <dbReference type="Pfam" id="PF16188"/>
    </source>
</evidence>
<dbReference type="EMBL" id="JBHSGG010000031">
    <property type="protein sequence ID" value="MFC4728763.1"/>
    <property type="molecule type" value="Genomic_DNA"/>
</dbReference>
<reference evidence="8" key="1">
    <citation type="journal article" date="2019" name="Int. J. Syst. Evol. Microbiol.">
        <title>The Global Catalogue of Microorganisms (GCM) 10K type strain sequencing project: providing services to taxonomists for standard genome sequencing and annotation.</title>
        <authorList>
            <consortium name="The Broad Institute Genomics Platform"/>
            <consortium name="The Broad Institute Genome Sequencing Center for Infectious Disease"/>
            <person name="Wu L."/>
            <person name="Ma J."/>
        </authorList>
    </citation>
    <scope>NUCLEOTIDE SEQUENCE [LARGE SCALE GENOMIC DNA]</scope>
    <source>
        <strain evidence="8">CGMCC 1.13574</strain>
    </source>
</reference>
<organism evidence="7 8">
    <name type="scientific">Coralloluteibacterium thermophilum</name>
    <dbReference type="NCBI Taxonomy" id="2707049"/>
    <lineage>
        <taxon>Bacteria</taxon>
        <taxon>Pseudomonadati</taxon>
        <taxon>Pseudomonadota</taxon>
        <taxon>Gammaproteobacteria</taxon>
        <taxon>Lysobacterales</taxon>
        <taxon>Lysobacteraceae</taxon>
        <taxon>Coralloluteibacterium</taxon>
    </lineage>
</organism>
<dbReference type="InterPro" id="IPR000587">
    <property type="entry name" value="Creatinase_N"/>
</dbReference>
<dbReference type="Pfam" id="PF16188">
    <property type="entry name" value="Peptidase_M24_C"/>
    <property type="match status" value="1"/>
</dbReference>
<dbReference type="InterPro" id="IPR032416">
    <property type="entry name" value="Peptidase_M24_C"/>
</dbReference>
<dbReference type="RefSeq" id="WP_377004813.1">
    <property type="nucleotide sequence ID" value="NZ_JBHSGG010000031.1"/>
</dbReference>
<accession>A0ABV9NQC2</accession>
<evidence type="ECO:0000256" key="1">
    <source>
        <dbReference type="ARBA" id="ARBA00008766"/>
    </source>
</evidence>
<keyword evidence="8" id="KW-1185">Reference proteome</keyword>
<comment type="caution">
    <text evidence="7">The sequence shown here is derived from an EMBL/GenBank/DDBJ whole genome shotgun (WGS) entry which is preliminary data.</text>
</comment>
<dbReference type="InterPro" id="IPR036005">
    <property type="entry name" value="Creatinase/aminopeptidase-like"/>
</dbReference>
<dbReference type="InterPro" id="IPR050422">
    <property type="entry name" value="X-Pro_aminopeptidase_P"/>
</dbReference>
<protein>
    <submittedName>
        <fullName evidence="7">M24 family metallopeptidase</fullName>
    </submittedName>
</protein>
<dbReference type="CDD" id="cd01085">
    <property type="entry name" value="APP"/>
    <property type="match status" value="1"/>
</dbReference>
<dbReference type="Pfam" id="PF16189">
    <property type="entry name" value="Creatinase_N_2"/>
    <property type="match status" value="1"/>
</dbReference>
<dbReference type="Gene3D" id="3.90.230.10">
    <property type="entry name" value="Creatinase/methionine aminopeptidase superfamily"/>
    <property type="match status" value="1"/>
</dbReference>
<feature type="domain" description="Peptidase M24 C-terminal" evidence="6">
    <location>
        <begin position="544"/>
        <end position="603"/>
    </location>
</feature>
<evidence type="ECO:0000256" key="3">
    <source>
        <dbReference type="ARBA" id="ARBA00022801"/>
    </source>
</evidence>
<gene>
    <name evidence="7" type="ORF">ACFO3Q_11335</name>
</gene>
<dbReference type="InterPro" id="IPR000994">
    <property type="entry name" value="Pept_M24"/>
</dbReference>
<dbReference type="InterPro" id="IPR033740">
    <property type="entry name" value="Pept_M24B"/>
</dbReference>
<keyword evidence="3" id="KW-0378">Hydrolase</keyword>
<feature type="domain" description="Creatinase N-terminal" evidence="5">
    <location>
        <begin position="12"/>
        <end position="135"/>
    </location>
</feature>
<dbReference type="SUPFAM" id="SSF53092">
    <property type="entry name" value="Creatinase/prolidase N-terminal domain"/>
    <property type="match status" value="1"/>
</dbReference>
<dbReference type="SUPFAM" id="SSF55920">
    <property type="entry name" value="Creatinase/aminopeptidase"/>
    <property type="match status" value="1"/>
</dbReference>
<proteinExistence type="inferred from homology"/>
<dbReference type="Pfam" id="PF01321">
    <property type="entry name" value="Creatinase_N"/>
    <property type="match status" value="1"/>
</dbReference>
<evidence type="ECO:0000259" key="4">
    <source>
        <dbReference type="Pfam" id="PF00557"/>
    </source>
</evidence>
<evidence type="ECO:0000313" key="8">
    <source>
        <dbReference type="Proteomes" id="UP001595892"/>
    </source>
</evidence>
<name>A0ABV9NQC2_9GAMM</name>
<dbReference type="Proteomes" id="UP001595892">
    <property type="component" value="Unassembled WGS sequence"/>
</dbReference>
<feature type="domain" description="Peptidase M24" evidence="4">
    <location>
        <begin position="317"/>
        <end position="531"/>
    </location>
</feature>
<dbReference type="PANTHER" id="PTHR43763">
    <property type="entry name" value="XAA-PRO AMINOPEPTIDASE 1"/>
    <property type="match status" value="1"/>
</dbReference>
<comment type="similarity">
    <text evidence="1">Belongs to the peptidase M24B family.</text>
</comment>
<sequence>MSSTPEHPVPPRLAALRAAMRAAGVAACLVPSSDPHLSEYLPKRWQARRWFSGFSGSVGTLVVGHDFAGMWTDSRYWEQAEAELAGSGVSMMKLPDSRSPVYMDWLAANLGEGDVVAVDGSVLALSVAERLRALLAPRGIRLREDLDLPGAAWPERPGLPGAPVVEHAAPWATEPRGARLGRLREAMRGHAAQWHLVSSLDDVAWLLNLRGSDVAFNPVFLAHLLVGEAGARLFVGAGKLAPAYIDALAADGVTVADYAALGGALRTLPAGDVLLVDPDRVTAGVLADVPDTVRQVRAPNPSVAFKARKSEAEAAHVREAMRQDGAALCVAFAAIEARLAAGEALTELDVDALLLAARAARPGYVSPSFATIAGFNGNGAMPHYRATAAAHARIAGDGLLLVDSGAQYLGGTTDVTRMLPVGTPSPEQKADCARVLKGLIALSRARFPAGIAAPLLDAIARAPLWADGIDYGHGTGHGVGYFLAVHEAPQALSWRAAPSPQMAMLPGMITSIEPGTYRPGRWGVRIENLVLNQPADVPGGSGDFLEFETLTLCPIDLRCIDLDRLDAGERAWLDAYHARVRDALAPLLEGAALAWLEARTQPLAAAG</sequence>
<dbReference type="Pfam" id="PF00557">
    <property type="entry name" value="Peptidase_M24"/>
    <property type="match status" value="1"/>
</dbReference>
<dbReference type="Gene3D" id="3.40.350.10">
    <property type="entry name" value="Creatinase/prolidase N-terminal domain"/>
    <property type="match status" value="2"/>
</dbReference>